<name>A0A0G1WF63_9BACT</name>
<accession>A0A0G1WF63</accession>
<comment type="similarity">
    <text evidence="1">Belongs to the TACO1 family.</text>
</comment>
<dbReference type="PANTHER" id="PTHR12532:SF0">
    <property type="entry name" value="TRANSLATIONAL ACTIVATOR OF CYTOCHROME C OXIDASE 1"/>
    <property type="match status" value="1"/>
</dbReference>
<dbReference type="InterPro" id="IPR049083">
    <property type="entry name" value="TACO1_YebC_N"/>
</dbReference>
<dbReference type="Gene3D" id="3.30.70.980">
    <property type="match status" value="1"/>
</dbReference>
<keyword evidence="2" id="KW-0805">Transcription regulation</keyword>
<evidence type="ECO:0000313" key="6">
    <source>
        <dbReference type="EMBL" id="KKW17436.1"/>
    </source>
</evidence>
<dbReference type="InterPro" id="IPR026564">
    <property type="entry name" value="Transcrip_reg_TACO1-like_dom3"/>
</dbReference>
<dbReference type="PANTHER" id="PTHR12532">
    <property type="entry name" value="TRANSLATIONAL ACTIVATOR OF CYTOCHROME C OXIDASE 1"/>
    <property type="match status" value="1"/>
</dbReference>
<feature type="domain" description="TACO1/YebC-like second and third" evidence="4">
    <location>
        <begin position="137"/>
        <end position="175"/>
    </location>
</feature>
<comment type="caution">
    <text evidence="6">The sequence shown here is derived from an EMBL/GenBank/DDBJ whole genome shotgun (WGS) entry which is preliminary data.</text>
</comment>
<dbReference type="Pfam" id="PF01709">
    <property type="entry name" value="Transcrip_reg"/>
    <property type="match status" value="2"/>
</dbReference>
<dbReference type="InterPro" id="IPR048300">
    <property type="entry name" value="TACO1_YebC-like_2nd/3rd_dom"/>
</dbReference>
<dbReference type="AlphaFoldDB" id="A0A0G1WF63"/>
<evidence type="ECO:0000259" key="5">
    <source>
        <dbReference type="Pfam" id="PF20772"/>
    </source>
</evidence>
<dbReference type="InterPro" id="IPR017856">
    <property type="entry name" value="Integrase-like_N"/>
</dbReference>
<evidence type="ECO:0000259" key="4">
    <source>
        <dbReference type="Pfam" id="PF01709"/>
    </source>
</evidence>
<dbReference type="InterPro" id="IPR029072">
    <property type="entry name" value="YebC-like"/>
</dbReference>
<dbReference type="GO" id="GO:0005737">
    <property type="term" value="C:cytoplasm"/>
    <property type="evidence" value="ECO:0007669"/>
    <property type="project" value="UniProtKB-ARBA"/>
</dbReference>
<sequence length="176" mass="19053">MSGHNKWSQIKHRKGAADAVKADVWGKLSKRISVESKKANGDVNAAHLRAVIEKAREANMPKENIDRAVAKGISTDSGSLETVVYETYGPGGVAILIVALTDSHNRTSQEIKHLLSENGLALASPGSAMWAFEKTGTDYAPKTAVKLSESDSEKLHKILDEIDSHDDVEDVYTNAE</sequence>
<keyword evidence="3" id="KW-0804">Transcription</keyword>
<dbReference type="EMBL" id="LCQN01000003">
    <property type="protein sequence ID" value="KKW17436.1"/>
    <property type="molecule type" value="Genomic_DNA"/>
</dbReference>
<evidence type="ECO:0000256" key="3">
    <source>
        <dbReference type="ARBA" id="ARBA00023163"/>
    </source>
</evidence>
<feature type="domain" description="TACO1/YebC-like N-terminal" evidence="5">
    <location>
        <begin position="5"/>
        <end position="72"/>
    </location>
</feature>
<evidence type="ECO:0000313" key="7">
    <source>
        <dbReference type="Proteomes" id="UP000033982"/>
    </source>
</evidence>
<reference evidence="6 7" key="1">
    <citation type="journal article" date="2015" name="Nature">
        <title>rRNA introns, odd ribosomes, and small enigmatic genomes across a large radiation of phyla.</title>
        <authorList>
            <person name="Brown C.T."/>
            <person name="Hug L.A."/>
            <person name="Thomas B.C."/>
            <person name="Sharon I."/>
            <person name="Castelle C.J."/>
            <person name="Singh A."/>
            <person name="Wilkins M.J."/>
            <person name="Williams K.H."/>
            <person name="Banfield J.F."/>
        </authorList>
    </citation>
    <scope>NUCLEOTIDE SEQUENCE [LARGE SCALE GENOMIC DNA]</scope>
</reference>
<organism evidence="6 7">
    <name type="scientific">Candidatus Magasanikbacteria bacterium GW2011_GWA2_50_22</name>
    <dbReference type="NCBI Taxonomy" id="1619043"/>
    <lineage>
        <taxon>Bacteria</taxon>
        <taxon>Candidatus Magasanikiibacteriota</taxon>
    </lineage>
</organism>
<proteinExistence type="inferred from homology"/>
<dbReference type="Gene3D" id="1.10.10.200">
    <property type="match status" value="1"/>
</dbReference>
<protein>
    <submittedName>
        <fullName evidence="6">Transcriptional regulator</fullName>
    </submittedName>
</protein>
<dbReference type="SUPFAM" id="SSF75625">
    <property type="entry name" value="YebC-like"/>
    <property type="match status" value="1"/>
</dbReference>
<dbReference type="InterPro" id="IPR002876">
    <property type="entry name" value="Transcrip_reg_TACO1-like"/>
</dbReference>
<evidence type="ECO:0000256" key="1">
    <source>
        <dbReference type="ARBA" id="ARBA00008724"/>
    </source>
</evidence>
<feature type="domain" description="TACO1/YebC-like second and third" evidence="4">
    <location>
        <begin position="81"/>
        <end position="136"/>
    </location>
</feature>
<gene>
    <name evidence="6" type="ORF">UY58_C0003G0013</name>
</gene>
<evidence type="ECO:0000256" key="2">
    <source>
        <dbReference type="ARBA" id="ARBA00023015"/>
    </source>
</evidence>
<dbReference type="Proteomes" id="UP000033982">
    <property type="component" value="Unassembled WGS sequence"/>
</dbReference>
<dbReference type="Pfam" id="PF20772">
    <property type="entry name" value="TACO1_YebC_N"/>
    <property type="match status" value="1"/>
</dbReference>